<organism evidence="6">
    <name type="scientific">freshwater metagenome</name>
    <dbReference type="NCBI Taxonomy" id="449393"/>
    <lineage>
        <taxon>unclassified sequences</taxon>
        <taxon>metagenomes</taxon>
        <taxon>ecological metagenomes</taxon>
    </lineage>
</organism>
<dbReference type="InterPro" id="IPR050668">
    <property type="entry name" value="Cytochrome_b5"/>
</dbReference>
<dbReference type="InterPro" id="IPR036400">
    <property type="entry name" value="Cyt_B5-like_heme/steroid_sf"/>
</dbReference>
<evidence type="ECO:0000256" key="2">
    <source>
        <dbReference type="ARBA" id="ARBA00022723"/>
    </source>
</evidence>
<dbReference type="PANTHER" id="PTHR19359:SF95">
    <property type="entry name" value="CYTOCHROME B5 TYPE B"/>
    <property type="match status" value="1"/>
</dbReference>
<feature type="domain" description="Cytochrome b5 heme-binding" evidence="5">
    <location>
        <begin position="184"/>
        <end position="261"/>
    </location>
</feature>
<dbReference type="SMART" id="SM01117">
    <property type="entry name" value="Cyt-b5"/>
    <property type="match status" value="1"/>
</dbReference>
<comment type="caution">
    <text evidence="6">The sequence shown here is derived from an EMBL/GenBank/DDBJ whole genome shotgun (WGS) entry which is preliminary data.</text>
</comment>
<sequence length="262" mass="27602">MYRKGFLVLAIGALLSLHTPAHAHQPVALLNSDTTAAKGPLLVDGTISFAVTAAFTKAGQKKAFRAGFKSGDSVEVQLLIKDQRPENRLKNSQIPTLTIISPSGKRTTLKITERTNFLETYTSTNYFYLSRYSAPAEAGIYNFMVTAKAKAAVTIGVGVKEIPGEVIRGAAPTVTPTPTPSATPAGYTMDQVKANNSATKCWSVIDLKVYDLTTWISSHPGGAGAITSLCGTDGTSAFRGQHGGSGQPNSRLAGFLLGPLAK</sequence>
<accession>A0A094QCE4</accession>
<dbReference type="InterPro" id="IPR001199">
    <property type="entry name" value="Cyt_B5-like_heme/steroid-bd"/>
</dbReference>
<dbReference type="GO" id="GO:0020037">
    <property type="term" value="F:heme binding"/>
    <property type="evidence" value="ECO:0007669"/>
    <property type="project" value="TreeGrafter"/>
</dbReference>
<keyword evidence="2" id="KW-0479">Metal-binding</keyword>
<reference evidence="6" key="1">
    <citation type="submission" date="2014-06" db="EMBL/GenBank/DDBJ databases">
        <title>Key roles for freshwater Actinobacteria revealed by deep metagenomic sequencing.</title>
        <authorList>
            <person name="Ghai R."/>
            <person name="Mizuno C.M."/>
            <person name="Picazo A."/>
            <person name="Camacho A."/>
            <person name="Rodriguez-Valera F."/>
        </authorList>
    </citation>
    <scope>NUCLEOTIDE SEQUENCE</scope>
</reference>
<keyword evidence="3" id="KW-0408">Iron</keyword>
<proteinExistence type="inferred from homology"/>
<name>A0A094QCE4_9ZZZZ</name>
<gene>
    <name evidence="6" type="ORF">GM51_3725</name>
</gene>
<dbReference type="GO" id="GO:0046872">
    <property type="term" value="F:metal ion binding"/>
    <property type="evidence" value="ECO:0007669"/>
    <property type="project" value="UniProtKB-KW"/>
</dbReference>
<evidence type="ECO:0000259" key="5">
    <source>
        <dbReference type="PROSITE" id="PS50255"/>
    </source>
</evidence>
<protein>
    <recommendedName>
        <fullName evidence="5">Cytochrome b5 heme-binding domain-containing protein</fullName>
    </recommendedName>
</protein>
<dbReference type="Gene3D" id="3.10.120.10">
    <property type="entry name" value="Cytochrome b5-like heme/steroid binding domain"/>
    <property type="match status" value="1"/>
</dbReference>
<evidence type="ECO:0000313" key="6">
    <source>
        <dbReference type="EMBL" id="KGA21067.1"/>
    </source>
</evidence>
<dbReference type="PANTHER" id="PTHR19359">
    <property type="entry name" value="CYTOCHROME B5"/>
    <property type="match status" value="1"/>
</dbReference>
<dbReference type="SUPFAM" id="SSF55856">
    <property type="entry name" value="Cytochrome b5-like heme/steroid binding domain"/>
    <property type="match status" value="1"/>
</dbReference>
<dbReference type="AlphaFoldDB" id="A0A094QCE4"/>
<evidence type="ECO:0000256" key="4">
    <source>
        <dbReference type="ARBA" id="ARBA00038168"/>
    </source>
</evidence>
<comment type="similarity">
    <text evidence="4">Belongs to the cytochrome b5 family.</text>
</comment>
<dbReference type="PROSITE" id="PS50255">
    <property type="entry name" value="CYTOCHROME_B5_2"/>
    <property type="match status" value="1"/>
</dbReference>
<evidence type="ECO:0000256" key="3">
    <source>
        <dbReference type="ARBA" id="ARBA00023004"/>
    </source>
</evidence>
<dbReference type="GO" id="GO:0016020">
    <property type="term" value="C:membrane"/>
    <property type="evidence" value="ECO:0007669"/>
    <property type="project" value="TreeGrafter"/>
</dbReference>
<dbReference type="Pfam" id="PF00173">
    <property type="entry name" value="Cyt-b5"/>
    <property type="match status" value="1"/>
</dbReference>
<keyword evidence="1" id="KW-0349">Heme</keyword>
<evidence type="ECO:0000256" key="1">
    <source>
        <dbReference type="ARBA" id="ARBA00022617"/>
    </source>
</evidence>
<dbReference type="EMBL" id="JNSL01000014">
    <property type="protein sequence ID" value="KGA21067.1"/>
    <property type="molecule type" value="Genomic_DNA"/>
</dbReference>